<dbReference type="Proteomes" id="UP000000689">
    <property type="component" value="Chromosome 4"/>
</dbReference>
<keyword evidence="8" id="KW-1185">Reference proteome</keyword>
<reference evidence="7 8" key="1">
    <citation type="journal article" date="2011" name="Proc. Natl. Acad. Sci. U.S.A.">
        <title>Evolutionary erosion of yeast sex chromosomes by mating-type switching accidents.</title>
        <authorList>
            <person name="Gordon J.L."/>
            <person name="Armisen D."/>
            <person name="Proux-Wera E."/>
            <person name="Oheigeartaigh S.S."/>
            <person name="Byrne K.P."/>
            <person name="Wolfe K.H."/>
        </authorList>
    </citation>
    <scope>NUCLEOTIDE SEQUENCE [LARGE SCALE GENOMIC DNA]</scope>
    <source>
        <strain evidence="8">ATCC 10597 / BCRC 20456 / CBS 421 / NBRC 0211 / NRRL Y-12639</strain>
    </source>
</reference>
<dbReference type="GO" id="GO:0006612">
    <property type="term" value="P:protein targeting to membrane"/>
    <property type="evidence" value="ECO:0007669"/>
    <property type="project" value="EnsemblFungi"/>
</dbReference>
<dbReference type="InterPro" id="IPR038744">
    <property type="entry name" value="Hri1_N"/>
</dbReference>
<dbReference type="InterPro" id="IPR043047">
    <property type="entry name" value="Hri1_N_sf"/>
</dbReference>
<dbReference type="RefSeq" id="XP_003669632.1">
    <property type="nucleotide sequence ID" value="XM_003669584.1"/>
</dbReference>
<protein>
    <recommendedName>
        <fullName evidence="4">Protein HRI1</fullName>
    </recommendedName>
</protein>
<dbReference type="InterPro" id="IPR031818">
    <property type="entry name" value="Hri1"/>
</dbReference>
<organism evidence="7 8">
    <name type="scientific">Naumovozyma dairenensis (strain ATCC 10597 / BCRC 20456 / CBS 421 / NBRC 0211 / NRRL Y-12639)</name>
    <name type="common">Saccharomyces dairenensis</name>
    <dbReference type="NCBI Taxonomy" id="1071378"/>
    <lineage>
        <taxon>Eukaryota</taxon>
        <taxon>Fungi</taxon>
        <taxon>Dikarya</taxon>
        <taxon>Ascomycota</taxon>
        <taxon>Saccharomycotina</taxon>
        <taxon>Saccharomycetes</taxon>
        <taxon>Saccharomycetales</taxon>
        <taxon>Saccharomycetaceae</taxon>
        <taxon>Naumovozyma</taxon>
    </lineage>
</organism>
<dbReference type="CDD" id="cd11693">
    <property type="entry name" value="HRI1_C_like"/>
    <property type="match status" value="1"/>
</dbReference>
<dbReference type="HOGENOM" id="CLU_097607_0_0_1"/>
<dbReference type="KEGG" id="ndi:NDAI_0D00750"/>
<dbReference type="GO" id="GO:0005634">
    <property type="term" value="C:nucleus"/>
    <property type="evidence" value="ECO:0007669"/>
    <property type="project" value="UniProtKB-SubCell"/>
</dbReference>
<accession>G0W9C8</accession>
<dbReference type="Gene3D" id="2.40.128.310">
    <property type="entry name" value="Protein HRI1, C-terminal domain"/>
    <property type="match status" value="1"/>
</dbReference>
<dbReference type="OMA" id="GEVNTTW"/>
<dbReference type="CDD" id="cd11692">
    <property type="entry name" value="HRI1_N_like"/>
    <property type="match status" value="1"/>
</dbReference>
<dbReference type="GO" id="GO:0005789">
    <property type="term" value="C:endoplasmic reticulum membrane"/>
    <property type="evidence" value="ECO:0007669"/>
    <property type="project" value="EnsemblFungi"/>
</dbReference>
<comment type="subcellular location">
    <subcellularLocation>
        <location evidence="2">Cytoplasm</location>
    </subcellularLocation>
    <subcellularLocation>
        <location evidence="1">Nucleus</location>
    </subcellularLocation>
</comment>
<keyword evidence="6" id="KW-0539">Nucleus</keyword>
<evidence type="ECO:0000256" key="4">
    <source>
        <dbReference type="ARBA" id="ARBA00017063"/>
    </source>
</evidence>
<evidence type="ECO:0000313" key="8">
    <source>
        <dbReference type="Proteomes" id="UP000000689"/>
    </source>
</evidence>
<dbReference type="GeneID" id="11494943"/>
<proteinExistence type="inferred from homology"/>
<name>G0W9C8_NAUDC</name>
<keyword evidence="5" id="KW-0963">Cytoplasm</keyword>
<dbReference type="Pfam" id="PF16815">
    <property type="entry name" value="HRI1"/>
    <property type="match status" value="1"/>
</dbReference>
<dbReference type="eggNOG" id="ENOG502QTYD">
    <property type="taxonomic scope" value="Eukaryota"/>
</dbReference>
<dbReference type="OrthoDB" id="4045395at2759"/>
<dbReference type="EMBL" id="HE580270">
    <property type="protein sequence ID" value="CCD24389.1"/>
    <property type="molecule type" value="Genomic_DNA"/>
</dbReference>
<evidence type="ECO:0000256" key="3">
    <source>
        <dbReference type="ARBA" id="ARBA00005229"/>
    </source>
</evidence>
<evidence type="ECO:0000313" key="7">
    <source>
        <dbReference type="EMBL" id="CCD24389.1"/>
    </source>
</evidence>
<comment type="similarity">
    <text evidence="3">Belongs to the HRI1 family.</text>
</comment>
<evidence type="ECO:0000256" key="6">
    <source>
        <dbReference type="ARBA" id="ARBA00023242"/>
    </source>
</evidence>
<evidence type="ECO:0000256" key="5">
    <source>
        <dbReference type="ARBA" id="ARBA00022490"/>
    </source>
</evidence>
<evidence type="ECO:0000256" key="1">
    <source>
        <dbReference type="ARBA" id="ARBA00004123"/>
    </source>
</evidence>
<sequence length="243" mass="27213">MPELLKRIAFEVAGNPDERTFTLSSGSNDGHYLSLRPLVKPRTPEGKEFPFEWAFAGTNKDITVTPIEGSENTVKQDFNFWIDINAYLNVPNTHRGVVNTVWTTWDSGCIKEAGEVFPFGKDKQAVPFIELWQPIDANKEDLVIVQESNKTLKSIVLKIDDSEYSGLVIVVGKWVQGILIKKSDGTKKGLNFMRLQEASNGSYKSLIEYGIDSSKFPKKFDSLEKDAVLSVAGLNWTVIEATY</sequence>
<dbReference type="STRING" id="1071378.G0W9C8"/>
<dbReference type="AlphaFoldDB" id="G0W9C8"/>
<dbReference type="Gene3D" id="2.40.128.320">
    <property type="entry name" value="Protein HRI1, N-terminal domain"/>
    <property type="match status" value="1"/>
</dbReference>
<evidence type="ECO:0000256" key="2">
    <source>
        <dbReference type="ARBA" id="ARBA00004496"/>
    </source>
</evidence>
<gene>
    <name evidence="7" type="primary">NDAI0D00750</name>
    <name evidence="7" type="ordered locus">NDAI_0D00750</name>
</gene>